<proteinExistence type="predicted"/>
<keyword evidence="3" id="KW-1185">Reference proteome</keyword>
<comment type="caution">
    <text evidence="2">The sequence shown here is derived from an EMBL/GenBank/DDBJ whole genome shotgun (WGS) entry which is preliminary data.</text>
</comment>
<reference evidence="2" key="1">
    <citation type="submission" date="2021-02" db="EMBL/GenBank/DDBJ databases">
        <authorList>
            <person name="Dougan E. K."/>
            <person name="Rhodes N."/>
            <person name="Thang M."/>
            <person name="Chan C."/>
        </authorList>
    </citation>
    <scope>NUCLEOTIDE SEQUENCE</scope>
</reference>
<evidence type="ECO:0000313" key="2">
    <source>
        <dbReference type="EMBL" id="CAE8609972.1"/>
    </source>
</evidence>
<feature type="region of interest" description="Disordered" evidence="1">
    <location>
        <begin position="1"/>
        <end position="79"/>
    </location>
</feature>
<evidence type="ECO:0000256" key="1">
    <source>
        <dbReference type="SAM" id="MobiDB-lite"/>
    </source>
</evidence>
<sequence length="95" mass="9970">TSAGSDDPVFFMPVHSTPPTQVGTDVPSGACHKNNDNNNKNTSAFEGFGLQPKRSSRRGGPAAEVQPQQGKMRHLSIQSATTCKCATRGANASRA</sequence>
<organism evidence="2 3">
    <name type="scientific">Polarella glacialis</name>
    <name type="common">Dinoflagellate</name>
    <dbReference type="NCBI Taxonomy" id="89957"/>
    <lineage>
        <taxon>Eukaryota</taxon>
        <taxon>Sar</taxon>
        <taxon>Alveolata</taxon>
        <taxon>Dinophyceae</taxon>
        <taxon>Suessiales</taxon>
        <taxon>Suessiaceae</taxon>
        <taxon>Polarella</taxon>
    </lineage>
</organism>
<dbReference type="EMBL" id="CAJNNV010024475">
    <property type="protein sequence ID" value="CAE8609972.1"/>
    <property type="molecule type" value="Genomic_DNA"/>
</dbReference>
<protein>
    <submittedName>
        <fullName evidence="2">Uncharacterized protein</fullName>
    </submittedName>
</protein>
<name>A0A813F6U7_POLGL</name>
<dbReference type="Proteomes" id="UP000654075">
    <property type="component" value="Unassembled WGS sequence"/>
</dbReference>
<evidence type="ECO:0000313" key="3">
    <source>
        <dbReference type="Proteomes" id="UP000654075"/>
    </source>
</evidence>
<accession>A0A813F6U7</accession>
<feature type="non-terminal residue" evidence="2">
    <location>
        <position position="95"/>
    </location>
</feature>
<gene>
    <name evidence="2" type="ORF">PGLA1383_LOCUS27799</name>
</gene>
<dbReference type="AlphaFoldDB" id="A0A813F6U7"/>